<accession>A0A7C9TD81</accession>
<dbReference type="AlphaFoldDB" id="A0A7C9TD81"/>
<gene>
    <name evidence="2" type="ORF">GZ085_11200</name>
</gene>
<evidence type="ECO:0000313" key="3">
    <source>
        <dbReference type="Proteomes" id="UP000483432"/>
    </source>
</evidence>
<sequence length="58" mass="6456">MSSPEVAALEAARALEVTHPLDLLNLLSALRRHVRQHDSRPAAAIPEINPTHQRRNNT</sequence>
<dbReference type="Proteomes" id="UP000483432">
    <property type="component" value="Unassembled WGS sequence"/>
</dbReference>
<proteinExistence type="predicted"/>
<evidence type="ECO:0000256" key="1">
    <source>
        <dbReference type="SAM" id="MobiDB-lite"/>
    </source>
</evidence>
<feature type="region of interest" description="Disordered" evidence="1">
    <location>
        <begin position="35"/>
        <end position="58"/>
    </location>
</feature>
<organism evidence="2 3">
    <name type="scientific">Sulfuriferula multivorans</name>
    <dbReference type="NCBI Taxonomy" id="1559896"/>
    <lineage>
        <taxon>Bacteria</taxon>
        <taxon>Pseudomonadati</taxon>
        <taxon>Pseudomonadota</taxon>
        <taxon>Betaproteobacteria</taxon>
        <taxon>Nitrosomonadales</taxon>
        <taxon>Sulfuricellaceae</taxon>
        <taxon>Sulfuriferula</taxon>
    </lineage>
</organism>
<dbReference type="EMBL" id="JAAFGW010000181">
    <property type="protein sequence ID" value="NDP48929.1"/>
    <property type="molecule type" value="Genomic_DNA"/>
</dbReference>
<evidence type="ECO:0000313" key="2">
    <source>
        <dbReference type="EMBL" id="NDP48929.1"/>
    </source>
</evidence>
<reference evidence="2 3" key="1">
    <citation type="submission" date="2019-09" db="EMBL/GenBank/DDBJ databases">
        <title>H2 Metabolism Revealed by Metagenomic Analysis in Subglacial Sediment of East Antarctica.</title>
        <authorList>
            <person name="Yang Z."/>
            <person name="Zhang Y."/>
            <person name="Lv Y."/>
            <person name="Yan W."/>
            <person name="Xiao X."/>
            <person name="Sun B."/>
            <person name="Ma H."/>
        </authorList>
    </citation>
    <scope>NUCLEOTIDE SEQUENCE [LARGE SCALE GENOMIC DNA]</scope>
    <source>
        <strain evidence="2">Bin2_2</strain>
    </source>
</reference>
<comment type="caution">
    <text evidence="2">The sequence shown here is derived from an EMBL/GenBank/DDBJ whole genome shotgun (WGS) entry which is preliminary data.</text>
</comment>
<protein>
    <submittedName>
        <fullName evidence="2">Uncharacterized protein</fullName>
    </submittedName>
</protein>
<name>A0A7C9TD81_9PROT</name>